<keyword evidence="3" id="KW-0964">Secreted</keyword>
<evidence type="ECO:0000256" key="3">
    <source>
        <dbReference type="ARBA" id="ARBA00022525"/>
    </source>
</evidence>
<comment type="similarity">
    <text evidence="2">Belongs to the insect defense protein family.</text>
</comment>
<dbReference type="STRING" id="6689.A0A423SWG5"/>
<name>A0A423SWG5_PENVA</name>
<evidence type="ECO:0000256" key="7">
    <source>
        <dbReference type="ARBA" id="ARBA00022859"/>
    </source>
</evidence>
<reference evidence="12 13" key="1">
    <citation type="submission" date="2018-04" db="EMBL/GenBank/DDBJ databases">
        <authorList>
            <person name="Zhang X."/>
            <person name="Yuan J."/>
            <person name="Li F."/>
            <person name="Xiang J."/>
        </authorList>
    </citation>
    <scope>NUCLEOTIDE SEQUENCE [LARGE SCALE GENOMIC DNA]</scope>
    <source>
        <tissue evidence="12">Muscle</tissue>
    </source>
</reference>
<evidence type="ECO:0000256" key="6">
    <source>
        <dbReference type="ARBA" id="ARBA00022729"/>
    </source>
</evidence>
<reference evidence="12 13" key="2">
    <citation type="submission" date="2019-01" db="EMBL/GenBank/DDBJ databases">
        <title>The decoding of complex shrimp genome reveals the adaptation for benthos swimmer, frequently molting mechanism and breeding impact on genome.</title>
        <authorList>
            <person name="Sun Y."/>
            <person name="Gao Y."/>
            <person name="Yu Y."/>
        </authorList>
    </citation>
    <scope>NUCLEOTIDE SEQUENCE [LARGE SCALE GENOMIC DNA]</scope>
    <source>
        <tissue evidence="12">Muscle</tissue>
    </source>
</reference>
<dbReference type="InterPro" id="IPR042307">
    <property type="entry name" value="Reeler_sf"/>
</dbReference>
<gene>
    <name evidence="12" type="ORF">C7M84_013336</name>
</gene>
<dbReference type="GO" id="GO:0045087">
    <property type="term" value="P:innate immune response"/>
    <property type="evidence" value="ECO:0007669"/>
    <property type="project" value="UniProtKB-KW"/>
</dbReference>
<dbReference type="AlphaFoldDB" id="A0A423SWG5"/>
<dbReference type="Gene3D" id="2.60.40.4060">
    <property type="entry name" value="Reeler domain"/>
    <property type="match status" value="1"/>
</dbReference>
<dbReference type="GO" id="GO:0042742">
    <property type="term" value="P:defense response to bacterium"/>
    <property type="evidence" value="ECO:0007669"/>
    <property type="project" value="UniProtKB-KW"/>
</dbReference>
<dbReference type="CDD" id="cd08544">
    <property type="entry name" value="Reeler"/>
    <property type="match status" value="1"/>
</dbReference>
<comment type="caution">
    <text evidence="12">The sequence shown here is derived from an EMBL/GenBank/DDBJ whole genome shotgun (WGS) entry which is preliminary data.</text>
</comment>
<accession>A0A423SWG5</accession>
<evidence type="ECO:0000256" key="5">
    <source>
        <dbReference type="ARBA" id="ARBA00022588"/>
    </source>
</evidence>
<dbReference type="EMBL" id="QCYY01002659">
    <property type="protein sequence ID" value="ROT68535.1"/>
    <property type="molecule type" value="Genomic_DNA"/>
</dbReference>
<feature type="signal peptide" evidence="10">
    <location>
        <begin position="1"/>
        <end position="20"/>
    </location>
</feature>
<feature type="chain" id="PRO_5019088897" description="Reelin domain-containing protein" evidence="10">
    <location>
        <begin position="21"/>
        <end position="293"/>
    </location>
</feature>
<evidence type="ECO:0000256" key="8">
    <source>
        <dbReference type="ARBA" id="ARBA00023022"/>
    </source>
</evidence>
<comment type="subcellular location">
    <subcellularLocation>
        <location evidence="1">Secreted</location>
    </subcellularLocation>
</comment>
<feature type="region of interest" description="Disordered" evidence="9">
    <location>
        <begin position="27"/>
        <end position="49"/>
    </location>
</feature>
<evidence type="ECO:0000259" key="11">
    <source>
        <dbReference type="Pfam" id="PF02014"/>
    </source>
</evidence>
<dbReference type="PANTHER" id="PTHR45828">
    <property type="entry name" value="CYTOCHROME B561/FERRIC REDUCTASE TRANSMEMBRANE"/>
    <property type="match status" value="1"/>
</dbReference>
<dbReference type="Pfam" id="PF02014">
    <property type="entry name" value="Reeler"/>
    <property type="match status" value="1"/>
</dbReference>
<keyword evidence="13" id="KW-1185">Reference proteome</keyword>
<organism evidence="12 13">
    <name type="scientific">Penaeus vannamei</name>
    <name type="common">Whiteleg shrimp</name>
    <name type="synonym">Litopenaeus vannamei</name>
    <dbReference type="NCBI Taxonomy" id="6689"/>
    <lineage>
        <taxon>Eukaryota</taxon>
        <taxon>Metazoa</taxon>
        <taxon>Ecdysozoa</taxon>
        <taxon>Arthropoda</taxon>
        <taxon>Crustacea</taxon>
        <taxon>Multicrustacea</taxon>
        <taxon>Malacostraca</taxon>
        <taxon>Eumalacostraca</taxon>
        <taxon>Eucarida</taxon>
        <taxon>Decapoda</taxon>
        <taxon>Dendrobranchiata</taxon>
        <taxon>Penaeoidea</taxon>
        <taxon>Penaeidae</taxon>
        <taxon>Penaeus</taxon>
    </lineage>
</organism>
<protein>
    <recommendedName>
        <fullName evidence="11">Reelin domain-containing protein</fullName>
    </recommendedName>
</protein>
<dbReference type="InterPro" id="IPR002861">
    <property type="entry name" value="Reeler_dom"/>
</dbReference>
<evidence type="ECO:0000256" key="4">
    <source>
        <dbReference type="ARBA" id="ARBA00022529"/>
    </source>
</evidence>
<dbReference type="PANTHER" id="PTHR45828:SF9">
    <property type="entry name" value="CELL WALL INTEGRITY AND STRESS RESPONSE COMPONENT 4-LIKE-RELATED"/>
    <property type="match status" value="1"/>
</dbReference>
<dbReference type="Proteomes" id="UP000283509">
    <property type="component" value="Unassembled WGS sequence"/>
</dbReference>
<keyword evidence="7" id="KW-0391">Immunity</keyword>
<evidence type="ECO:0000256" key="9">
    <source>
        <dbReference type="SAM" id="MobiDB-lite"/>
    </source>
</evidence>
<keyword evidence="8" id="KW-0044">Antibiotic</keyword>
<dbReference type="OrthoDB" id="6372137at2759"/>
<keyword evidence="5" id="KW-0399">Innate immunity</keyword>
<dbReference type="GO" id="GO:0005576">
    <property type="term" value="C:extracellular region"/>
    <property type="evidence" value="ECO:0007669"/>
    <property type="project" value="UniProtKB-SubCell"/>
</dbReference>
<evidence type="ECO:0000256" key="10">
    <source>
        <dbReference type="SAM" id="SignalP"/>
    </source>
</evidence>
<evidence type="ECO:0000256" key="1">
    <source>
        <dbReference type="ARBA" id="ARBA00004613"/>
    </source>
</evidence>
<evidence type="ECO:0000256" key="2">
    <source>
        <dbReference type="ARBA" id="ARBA00008501"/>
    </source>
</evidence>
<dbReference type="GO" id="GO:0016020">
    <property type="term" value="C:membrane"/>
    <property type="evidence" value="ECO:0007669"/>
    <property type="project" value="TreeGrafter"/>
</dbReference>
<evidence type="ECO:0000313" key="13">
    <source>
        <dbReference type="Proteomes" id="UP000283509"/>
    </source>
</evidence>
<proteinExistence type="inferred from homology"/>
<keyword evidence="4" id="KW-0929">Antimicrobial</keyword>
<feature type="domain" description="Reelin" evidence="11">
    <location>
        <begin position="30"/>
        <end position="105"/>
    </location>
</feature>
<evidence type="ECO:0000313" key="12">
    <source>
        <dbReference type="EMBL" id="ROT68535.1"/>
    </source>
</evidence>
<keyword evidence="6 10" id="KW-0732">Signal</keyword>
<sequence>MRMLATALVLQALAGAGVRAYSQGAPDTTCSSLEPGHRASKQTGPSPYSIAPGNAEVEPGKKMLVTLEAAQDPFMGFLVQARGADSQEVVGTFFTTDHAYLTCGKGFNVSAYTWISLRLSLGRRGSALNQGRLSPADRSSPMLYLGWAGLVNIEPDLECKECVSIFYPRGARPGSVTPTPLCHDPRRSLARVACAVELDPHTVRLQPVESRAGQARVDALFYPPPPPDIPLHSPPPTPPGHHTPFARHFNSYAPHHSSRLTHRFPIHHTRPLSHHHPESRRGTQAVHLSLGWC</sequence>
<dbReference type="InterPro" id="IPR051237">
    <property type="entry name" value="Ferric-chelate_Red/DefProt"/>
</dbReference>